<dbReference type="Proteomes" id="UP000693738">
    <property type="component" value="Unassembled WGS sequence"/>
</dbReference>
<evidence type="ECO:0000313" key="6">
    <source>
        <dbReference type="EMBL" id="CAG7558676.1"/>
    </source>
</evidence>
<dbReference type="Pfam" id="PF06985">
    <property type="entry name" value="HET"/>
    <property type="match status" value="1"/>
</dbReference>
<gene>
    <name evidence="6" type="ORF">FEQUK3_LOCUS4400</name>
</gene>
<organism evidence="6 7">
    <name type="scientific">Fusarium equiseti</name>
    <name type="common">Fusarium scirpi</name>
    <dbReference type="NCBI Taxonomy" id="61235"/>
    <lineage>
        <taxon>Eukaryota</taxon>
        <taxon>Fungi</taxon>
        <taxon>Dikarya</taxon>
        <taxon>Ascomycota</taxon>
        <taxon>Pezizomycotina</taxon>
        <taxon>Sordariomycetes</taxon>
        <taxon>Hypocreomycetidae</taxon>
        <taxon>Hypocreales</taxon>
        <taxon>Nectriaceae</taxon>
        <taxon>Fusarium</taxon>
        <taxon>Fusarium incarnatum-equiseti species complex</taxon>
    </lineage>
</organism>
<feature type="compositionally biased region" description="Acidic residues" evidence="2">
    <location>
        <begin position="1320"/>
        <end position="1336"/>
    </location>
</feature>
<keyword evidence="1" id="KW-0677">Repeat</keyword>
<proteinExistence type="predicted"/>
<dbReference type="EMBL" id="CAJSTJ010000126">
    <property type="protein sequence ID" value="CAG7558676.1"/>
    <property type="molecule type" value="Genomic_DNA"/>
</dbReference>
<accession>A0A8J2IPB1</accession>
<feature type="region of interest" description="Disordered" evidence="2">
    <location>
        <begin position="1309"/>
        <end position="1370"/>
    </location>
</feature>
<dbReference type="PANTHER" id="PTHR33112">
    <property type="entry name" value="DOMAIN PROTEIN, PUTATIVE-RELATED"/>
    <property type="match status" value="1"/>
</dbReference>
<dbReference type="Pfam" id="PF24883">
    <property type="entry name" value="NPHP3_N"/>
    <property type="match status" value="1"/>
</dbReference>
<dbReference type="Pfam" id="PF17109">
    <property type="entry name" value="Goodbye"/>
    <property type="match status" value="1"/>
</dbReference>
<feature type="domain" description="Heterokaryon incompatibility" evidence="3">
    <location>
        <begin position="1666"/>
        <end position="1824"/>
    </location>
</feature>
<feature type="compositionally biased region" description="Basic and acidic residues" evidence="2">
    <location>
        <begin position="1310"/>
        <end position="1319"/>
    </location>
</feature>
<feature type="domain" description="Fungal STAND N-terminal Goodbye" evidence="4">
    <location>
        <begin position="25"/>
        <end position="141"/>
    </location>
</feature>
<evidence type="ECO:0008006" key="8">
    <source>
        <dbReference type="Google" id="ProtNLM"/>
    </source>
</evidence>
<evidence type="ECO:0000256" key="1">
    <source>
        <dbReference type="ARBA" id="ARBA00022737"/>
    </source>
</evidence>
<protein>
    <recommendedName>
        <fullName evidence="8">Vegetative incompatibility protein het-e-1</fullName>
    </recommendedName>
</protein>
<name>A0A8J2IPB1_FUSEQ</name>
<comment type="caution">
    <text evidence="6">The sequence shown here is derived from an EMBL/GenBank/DDBJ whole genome shotgun (WGS) entry which is preliminary data.</text>
</comment>
<evidence type="ECO:0000259" key="5">
    <source>
        <dbReference type="Pfam" id="PF24883"/>
    </source>
</evidence>
<evidence type="ECO:0000313" key="7">
    <source>
        <dbReference type="Proteomes" id="UP000693738"/>
    </source>
</evidence>
<dbReference type="InterPro" id="IPR031350">
    <property type="entry name" value="Goodbye_dom"/>
</dbReference>
<feature type="domain" description="Nephrocystin 3-like N-terminal" evidence="5">
    <location>
        <begin position="320"/>
        <end position="489"/>
    </location>
</feature>
<sequence>MSSVEKQVQLPADLQDENRDVADLWKDALKAYKGIVGFDLEKKFDNVQAMIDQGTKEMNNFHSFRHNDKKVDKLRSLFANNLDYIQKGANQLIAAATPTFPPAAAIGTAITFMLGACRDQRADYDLVVVFFEDMNSFLQRVVILETRLPGHKAYQNCLMDVFTSFLTMCGYAHKYIELGRFKKWISNLLSGGDSDLSGARKTMDLKLTRLQNATEFAILGNTEDLKKMNSELQQNSDLHTAMLQDQKEVMSSIHETTETIKNDMAKLIKAFENQKKESKKVKVVTSNSKAALASRVRNLFVEIEGEDHEYYVLKDTIIPDTCNWVFEEPEWEQWHASEDPSPVLAISGDPGVGKSHIGASVYDKLLNEVQTNADKTLCAAHFYFREQASDLHTFGNAVNIIIIQVVEQNEQICEMVLAEFNKDEVDVDFQDSEDVFRKLLAPVFRKDSKYHLNLMLDGIDELEDFESLITVLEMIQSEELRISIVVTSRPERVKEISDAVPTTSILVNKEKQKLDLRELIWNRLNSLSSLRNFGRYVKQRVADKLEEFSPNMLYAENMLHRFNSFGREAAVLRTLEKPLPADLHEIYEILVAECYKHLTPEHKPLVNRLLHWVAYKQSLTLDEVNSLLRLWTNDNSFDIDEIPNSILNLIRIGDPGADAEQRAKVKARGFLGTAVEELDKATADPDAIYNDGNLPVKFHERSMRAFFCDTTGKEESRRWTPSETNRQLFFDLTKLIRLEDEKGEDEKVTIAPSLKEYMFEKIFHHWRAIEPQSHAVEEQAQIMEAFGSIMMNKYHFAELYCTQDYGEEKSYTEAFNDESFEKVSTWANLLDDAKPFLTDDVAQWWAGLKDSPRDCLLQLLKAHVKILYGTDEYILIGNSFKAIEYLVQLRQMDDTITERAKINHGDQAVDPDTTPEQRLSMALENLFDDIPMTPQAHRAISNLHYTFTTPDFASLSVQKSLEMDDDVLGIFRGEGSMAQIWAAKGQYDEAYRSVSRYMENIDHETMTPDLRREAYFIKGNVERLLENKEEASRSFAKSRKSDPKGLTTGEALVEEIDMYYPLSPQRFIEILKDWTPLERLTYLAHQFPESGMVLHRRVRDASLQTHEDQFVLEVYEDAIKHLDNVNAAAPIQTELALFHWQVRKDPHEAQRVLDQVLDSGSNMWLYAITNAHPVHILGRVVVYQSDIAWKFFQESSDPEVKAKLLESLRTILSRPLALDLPPNMSNFHRPLTMAKMYFKMGPVVEAQKILQDVVNSCIDHLSDTVEWNDAGNLVFLAKVLHILSKRVKGESGEKLVRAARTLLSAQLSRLDPEISQKGDDESEAGPDTPSNEDDSSKEDNEPLPDGSMPGEPLSASLPDEGDLIADERPCQGECDPSNGYHGWGNQVAYQCMTCFEGFLCQECYENRVADGGPKTLMSATLVSCDKSHEFLKMPIEGWQCFKDGKVMMEGQEPLEFKELLQQATEMCTSKSDQLYLSLIRPTCEVCNDFQLDASSFQVQDLSPTCHRCILLKSIYDRLEGSLIEEYPDFESTNSGPGTDKEISLKLRGDGRWVAKYSWFRKRNPEANIERKDPFFYRYVDIQQVDPSIKNDATNLNKLFPLMWSPKSPESIHFIKDQLRRCLAKDVSHKTCPTQKSTSLPTRIIRIDPEGETIRLIETNESDEGIYAALSHCWGPPGVHPVRTTGNTITKYKEPTPLSELTAVFQDAVWLCKQLDIYDIWIDSLCIIQDDSHDWATESSKMAQYYSNAYFTIAVERSWDSNTHFLRGAEDRWQPMVYSTTDHNGHSVKYTIREHYSHDAYLQGLSNYFKRGKEILLSRGWCLQEAVLSKRLIHFTPSDVMWECRGTMACLDENHRPDSPDRTIRERLTRLETWPAWQMREPLIPGLVLNRQVSIHKTWIALVNKYTLRTLSFQEDKLPAFGGIASYFSQYFDGKYLAGIWSGQIHVGLCWKVVETGQTAVRSLALEEPTAPSWSWACLPVGIGVEGRETPLAGNFNQDLQVIIHQAECQLSSSNAPFGRVSDGYILLEAPLHKVQVGCVCLSPKHPDWIQHTITWESDAELPFEPTITFRHDTLLAVEDGKVTKATSGRQLEYLTDVSSFQGTAWVVMLVGLKNDVEGLVLGQVGNGPVYQRLGHVRMSVALKEMTAPSRALIKII</sequence>
<evidence type="ECO:0000259" key="3">
    <source>
        <dbReference type="Pfam" id="PF06985"/>
    </source>
</evidence>
<evidence type="ECO:0000259" key="4">
    <source>
        <dbReference type="Pfam" id="PF17109"/>
    </source>
</evidence>
<dbReference type="PANTHER" id="PTHR33112:SF9">
    <property type="entry name" value="HETEROKARYON INCOMPATIBILITY DOMAIN-CONTAINING PROTEIN"/>
    <property type="match status" value="1"/>
</dbReference>
<dbReference type="InterPro" id="IPR056884">
    <property type="entry name" value="NPHP3-like_N"/>
</dbReference>
<reference evidence="6" key="1">
    <citation type="submission" date="2021-05" db="EMBL/GenBank/DDBJ databases">
        <authorList>
            <person name="Khan N."/>
        </authorList>
    </citation>
    <scope>NUCLEOTIDE SEQUENCE</scope>
</reference>
<dbReference type="InterPro" id="IPR010730">
    <property type="entry name" value="HET"/>
</dbReference>
<evidence type="ECO:0000256" key="2">
    <source>
        <dbReference type="SAM" id="MobiDB-lite"/>
    </source>
</evidence>